<dbReference type="Proteomes" id="UP000002613">
    <property type="component" value="Chromosome"/>
</dbReference>
<feature type="domain" description="CBS" evidence="3">
    <location>
        <begin position="441"/>
        <end position="493"/>
    </location>
</feature>
<dbReference type="OrthoDB" id="295172at2157"/>
<evidence type="ECO:0000259" key="3">
    <source>
        <dbReference type="PROSITE" id="PS51371"/>
    </source>
</evidence>
<evidence type="ECO:0000256" key="1">
    <source>
        <dbReference type="ARBA" id="ARBA00023122"/>
    </source>
</evidence>
<dbReference type="PaxDb" id="589924-Ferp_1951"/>
<dbReference type="InterPro" id="IPR000644">
    <property type="entry name" value="CBS_dom"/>
</dbReference>
<dbReference type="PANTHER" id="PTHR43080">
    <property type="entry name" value="CBS DOMAIN-CONTAINING PROTEIN CBSX3, MITOCHONDRIAL"/>
    <property type="match status" value="1"/>
</dbReference>
<accession>D3S025</accession>
<dbReference type="STRING" id="589924.Ferp_1951"/>
<gene>
    <name evidence="4" type="ordered locus">Ferp_1951</name>
</gene>
<sequence>MKTVEEINEKIREGNVNVVTALEMKDIVAELGAKEAAKEVDVVTTGTFGAMCSSGAFFNFGHSDPPIKMQKVWLNDVEAYTGIAAVDAYLGVTQLSETLGMEYGGAHVIEDLVRGKEVELRATAYGTDCYPRKEIVTEISLEDVNQAVMVNPRNAYQRYRAATNSSDRVLRTYMGTLLPNFGNVTYAGVGELSPLNNDPEYRTIGVGTRIFLGGAKGYVIGEGTQHAPPFGTLMVKGNLKEMKPEYLRAATFPGYGVTLFVGIGIPIPILDENMAKATAITDDQIETVIIDFGVPRRDRPIVRKVTYAELKSGKVEINGEEVRVSPLSSYYMSKKIAEELKKMIERGEFFLTMPVERIPQKEVFKPMRQKEIKVVKSVMSSPPITISPEASIEEAAKILIENEIDHLPVVNEKGELIGIVTSWDIARAVARGKVGKVEDIMTRKVITTTMEEPIEIAARKMEQHNISALPVVDKDNRVVGVVSSEDLSKLLAR</sequence>
<dbReference type="InterPro" id="IPR002708">
    <property type="entry name" value="HcyBio"/>
</dbReference>
<dbReference type="eggNOG" id="arCOG00620">
    <property type="taxonomic scope" value="Archaea"/>
</dbReference>
<dbReference type="KEGG" id="fpl:Ferp_1951"/>
<reference evidence="4 5" key="2">
    <citation type="journal article" date="2011" name="Stand. Genomic Sci.">
        <title>Complete genome sequence of Ferroglobus placidus AEDII12DO.</title>
        <authorList>
            <person name="Anderson I."/>
            <person name="Risso C."/>
            <person name="Holmes D."/>
            <person name="Lucas S."/>
            <person name="Copeland A."/>
            <person name="Lapidus A."/>
            <person name="Cheng J.F."/>
            <person name="Bruce D."/>
            <person name="Goodwin L."/>
            <person name="Pitluck S."/>
            <person name="Saunders E."/>
            <person name="Brettin T."/>
            <person name="Detter J.C."/>
            <person name="Han C."/>
            <person name="Tapia R."/>
            <person name="Larimer F."/>
            <person name="Land M."/>
            <person name="Hauser L."/>
            <person name="Woyke T."/>
            <person name="Lovley D."/>
            <person name="Kyrpides N."/>
            <person name="Ivanova N."/>
        </authorList>
    </citation>
    <scope>NUCLEOTIDE SEQUENCE [LARGE SCALE GENOMIC DNA]</scope>
    <source>
        <strain evidence="5">DSM 10642 / AEDII12DO</strain>
    </source>
</reference>
<dbReference type="AlphaFoldDB" id="D3S025"/>
<evidence type="ECO:0000256" key="2">
    <source>
        <dbReference type="PROSITE-ProRule" id="PRU00703"/>
    </source>
</evidence>
<dbReference type="GeneID" id="8779482"/>
<dbReference type="InterPro" id="IPR046342">
    <property type="entry name" value="CBS_dom_sf"/>
</dbReference>
<dbReference type="SMART" id="SM00116">
    <property type="entry name" value="CBS"/>
    <property type="match status" value="2"/>
</dbReference>
<evidence type="ECO:0000313" key="5">
    <source>
        <dbReference type="Proteomes" id="UP000002613"/>
    </source>
</evidence>
<dbReference type="Pfam" id="PF01837">
    <property type="entry name" value="HcyBio"/>
    <property type="match status" value="1"/>
</dbReference>
<evidence type="ECO:0000313" key="4">
    <source>
        <dbReference type="EMBL" id="ADC66088.1"/>
    </source>
</evidence>
<dbReference type="RefSeq" id="WP_012966427.1">
    <property type="nucleotide sequence ID" value="NC_013849.1"/>
</dbReference>
<organism evidence="4 5">
    <name type="scientific">Ferroglobus placidus (strain DSM 10642 / AEDII12DO)</name>
    <dbReference type="NCBI Taxonomy" id="589924"/>
    <lineage>
        <taxon>Archaea</taxon>
        <taxon>Methanobacteriati</taxon>
        <taxon>Methanobacteriota</taxon>
        <taxon>Archaeoglobi</taxon>
        <taxon>Archaeoglobales</taxon>
        <taxon>Archaeoglobaceae</taxon>
        <taxon>Ferroglobus</taxon>
    </lineage>
</organism>
<keyword evidence="5" id="KW-1185">Reference proteome</keyword>
<dbReference type="Gene3D" id="3.10.580.10">
    <property type="entry name" value="CBS-domain"/>
    <property type="match status" value="1"/>
</dbReference>
<protein>
    <recommendedName>
        <fullName evidence="3">CBS domain-containing protein</fullName>
    </recommendedName>
</protein>
<dbReference type="EMBL" id="CP001899">
    <property type="protein sequence ID" value="ADC66088.1"/>
    <property type="molecule type" value="Genomic_DNA"/>
</dbReference>
<dbReference type="HOGENOM" id="CLU_043239_0_0_2"/>
<dbReference type="PROSITE" id="PS51371">
    <property type="entry name" value="CBS"/>
    <property type="match status" value="2"/>
</dbReference>
<dbReference type="InterPro" id="IPR051257">
    <property type="entry name" value="Diverse_CBS-Domain"/>
</dbReference>
<reference evidence="5" key="1">
    <citation type="submission" date="2010-02" db="EMBL/GenBank/DDBJ databases">
        <title>Complete sequence of Ferroglobus placidus DSM 10642.</title>
        <authorList>
            <consortium name="US DOE Joint Genome Institute"/>
            <person name="Lucas S."/>
            <person name="Copeland A."/>
            <person name="Lapidus A."/>
            <person name="Cheng J.-F."/>
            <person name="Bruce D."/>
            <person name="Goodwin L."/>
            <person name="Pitluck S."/>
            <person name="Saunders E."/>
            <person name="Brettin T."/>
            <person name="Detter J.C."/>
            <person name="Han C."/>
            <person name="Tapia R."/>
            <person name="Larimer F."/>
            <person name="Land M."/>
            <person name="Hauser L."/>
            <person name="Kyrpides N."/>
            <person name="Ivanova N."/>
            <person name="Holmes D."/>
            <person name="Lovley D."/>
            <person name="Kyrpides N."/>
            <person name="Anderson I.J."/>
            <person name="Woyke T."/>
        </authorList>
    </citation>
    <scope>NUCLEOTIDE SEQUENCE [LARGE SCALE GENOMIC DNA]</scope>
    <source>
        <strain evidence="5">DSM 10642 / AEDII12DO</strain>
    </source>
</reference>
<dbReference type="Pfam" id="PF00571">
    <property type="entry name" value="CBS"/>
    <property type="match status" value="2"/>
</dbReference>
<name>D3S025_FERPA</name>
<dbReference type="PANTHER" id="PTHR43080:SF29">
    <property type="entry name" value="OS02G0818000 PROTEIN"/>
    <property type="match status" value="1"/>
</dbReference>
<dbReference type="InterPro" id="IPR016426">
    <property type="entry name" value="MA1821-like"/>
</dbReference>
<dbReference type="SUPFAM" id="SSF54631">
    <property type="entry name" value="CBS-domain pair"/>
    <property type="match status" value="1"/>
</dbReference>
<dbReference type="PIRSF" id="PIRSF004698">
    <property type="entry name" value="UCP004698_CBS_MJ0100"/>
    <property type="match status" value="1"/>
</dbReference>
<feature type="domain" description="CBS" evidence="3">
    <location>
        <begin position="379"/>
        <end position="437"/>
    </location>
</feature>
<keyword evidence="1 2" id="KW-0129">CBS domain</keyword>
<proteinExistence type="predicted"/>